<keyword evidence="8 13" id="KW-0862">Zinc</keyword>
<feature type="domain" description="Peptidase M1 leukotriene A4 hydrolase/aminopeptidase C-terminal" evidence="14">
    <location>
        <begin position="465"/>
        <end position="603"/>
    </location>
</feature>
<dbReference type="InterPro" id="IPR001930">
    <property type="entry name" value="Peptidase_M1"/>
</dbReference>
<dbReference type="InterPro" id="IPR014782">
    <property type="entry name" value="Peptidase_M1_dom"/>
</dbReference>
<comment type="similarity">
    <text evidence="3">Belongs to the peptidase M1 family.</text>
</comment>
<protein>
    <submittedName>
        <fullName evidence="15">Peptidase family m1 domain-containing protein</fullName>
    </submittedName>
</protein>
<feature type="binding site" evidence="12">
    <location>
        <begin position="561"/>
        <end position="563"/>
    </location>
    <ligand>
        <name>a peptide</name>
        <dbReference type="ChEBI" id="CHEBI:60466"/>
    </ligand>
</feature>
<feature type="binding site" evidence="13">
    <location>
        <position position="298"/>
    </location>
    <ligand>
        <name>Zn(2+)</name>
        <dbReference type="ChEBI" id="CHEBI:29105"/>
        <note>catalytic</note>
    </ligand>
</feature>
<dbReference type="Gene3D" id="1.25.40.320">
    <property type="entry name" value="Peptidase M1, leukotriene A4 hydrolase/aminopeptidase C-terminal domain"/>
    <property type="match status" value="1"/>
</dbReference>
<keyword evidence="9" id="KW-0482">Metalloprotease</keyword>
<reference evidence="15" key="1">
    <citation type="submission" date="2021-09" db="EMBL/GenBank/DDBJ databases">
        <title>A high-quality genome of the endoparasitic fungus Hirsutella rhossiliensis with a comparison of Hirsutella genomes reveals transposable elements contributing to genome size variation.</title>
        <authorList>
            <person name="Lin R."/>
            <person name="Jiao Y."/>
            <person name="Sun X."/>
            <person name="Ling J."/>
            <person name="Xie B."/>
            <person name="Cheng X."/>
        </authorList>
    </citation>
    <scope>NUCLEOTIDE SEQUENCE</scope>
    <source>
        <strain evidence="15">HR02</strain>
    </source>
</reference>
<dbReference type="FunFam" id="3.30.2010.30:FF:000001">
    <property type="entry name" value="Leukotriene A(4) hydrolase"/>
    <property type="match status" value="1"/>
</dbReference>
<dbReference type="EMBL" id="JAIZPD010000004">
    <property type="protein sequence ID" value="KAH0963766.1"/>
    <property type="molecule type" value="Genomic_DNA"/>
</dbReference>
<evidence type="ECO:0000256" key="12">
    <source>
        <dbReference type="PIRSR" id="PIRSR634015-2"/>
    </source>
</evidence>
<dbReference type="InterPro" id="IPR027268">
    <property type="entry name" value="Peptidase_M4/M1_CTD_sf"/>
</dbReference>
<evidence type="ECO:0000256" key="11">
    <source>
        <dbReference type="PIRSR" id="PIRSR634015-1"/>
    </source>
</evidence>
<comment type="cofactor">
    <cofactor evidence="13">
        <name>Zn(2+)</name>
        <dbReference type="ChEBI" id="CHEBI:29105"/>
    </cofactor>
    <text evidence="13">Binds 1 zinc ion per subunit.</text>
</comment>
<evidence type="ECO:0000256" key="10">
    <source>
        <dbReference type="ARBA" id="ARBA00023242"/>
    </source>
</evidence>
<evidence type="ECO:0000256" key="8">
    <source>
        <dbReference type="ARBA" id="ARBA00022833"/>
    </source>
</evidence>
<evidence type="ECO:0000256" key="9">
    <source>
        <dbReference type="ARBA" id="ARBA00023049"/>
    </source>
</evidence>
<dbReference type="RefSeq" id="XP_044721279.1">
    <property type="nucleotide sequence ID" value="XM_044862665.1"/>
</dbReference>
<feature type="binding site" evidence="13">
    <location>
        <position position="294"/>
    </location>
    <ligand>
        <name>Zn(2+)</name>
        <dbReference type="ChEBI" id="CHEBI:29105"/>
        <note>catalytic</note>
    </ligand>
</feature>
<keyword evidence="10" id="KW-0539">Nucleus</keyword>
<comment type="subcellular location">
    <subcellularLocation>
        <location evidence="2">Cytoplasm</location>
    </subcellularLocation>
    <subcellularLocation>
        <location evidence="1">Nucleus</location>
    </subcellularLocation>
</comment>
<keyword evidence="6 13" id="KW-0479">Metal-binding</keyword>
<dbReference type="InterPro" id="IPR038502">
    <property type="entry name" value="M1_LTA-4_hydro/amino_C_sf"/>
</dbReference>
<dbReference type="CDD" id="cd09599">
    <property type="entry name" value="M1_LTA4H"/>
    <property type="match status" value="1"/>
</dbReference>
<evidence type="ECO:0000259" key="14">
    <source>
        <dbReference type="SMART" id="SM01263"/>
    </source>
</evidence>
<dbReference type="Gene3D" id="3.30.2010.30">
    <property type="match status" value="1"/>
</dbReference>
<dbReference type="SMART" id="SM01263">
    <property type="entry name" value="Leuk-A4-hydro_C"/>
    <property type="match status" value="1"/>
</dbReference>
<feature type="binding site" evidence="12">
    <location>
        <begin position="135"/>
        <end position="137"/>
    </location>
    <ligand>
        <name>a peptide</name>
        <dbReference type="ChEBI" id="CHEBI:60466"/>
    </ligand>
</feature>
<dbReference type="InterPro" id="IPR016024">
    <property type="entry name" value="ARM-type_fold"/>
</dbReference>
<dbReference type="FunFam" id="1.10.390.10:FF:000009">
    <property type="entry name" value="Leukotriene A(4) hydrolase"/>
    <property type="match status" value="1"/>
</dbReference>
<dbReference type="InterPro" id="IPR045357">
    <property type="entry name" value="Aminopeptidase_N-like_N"/>
</dbReference>
<organism evidence="15 16">
    <name type="scientific">Hirsutella rhossiliensis</name>
    <dbReference type="NCBI Taxonomy" id="111463"/>
    <lineage>
        <taxon>Eukaryota</taxon>
        <taxon>Fungi</taxon>
        <taxon>Dikarya</taxon>
        <taxon>Ascomycota</taxon>
        <taxon>Pezizomycotina</taxon>
        <taxon>Sordariomycetes</taxon>
        <taxon>Hypocreomycetidae</taxon>
        <taxon>Hypocreales</taxon>
        <taxon>Ophiocordycipitaceae</taxon>
        <taxon>Hirsutella</taxon>
    </lineage>
</organism>
<dbReference type="SUPFAM" id="SSF48371">
    <property type="entry name" value="ARM repeat"/>
    <property type="match status" value="1"/>
</dbReference>
<dbReference type="PANTHER" id="PTHR45726:SF3">
    <property type="entry name" value="LEUKOTRIENE A-4 HYDROLASE"/>
    <property type="match status" value="1"/>
</dbReference>
<dbReference type="GO" id="GO:0006508">
    <property type="term" value="P:proteolysis"/>
    <property type="evidence" value="ECO:0007669"/>
    <property type="project" value="UniProtKB-KW"/>
</dbReference>
<dbReference type="InterPro" id="IPR042097">
    <property type="entry name" value="Aminopeptidase_N-like_N_sf"/>
</dbReference>
<dbReference type="GO" id="GO:0004301">
    <property type="term" value="F:epoxide hydrolase activity"/>
    <property type="evidence" value="ECO:0007669"/>
    <property type="project" value="TreeGrafter"/>
</dbReference>
<evidence type="ECO:0000256" key="5">
    <source>
        <dbReference type="ARBA" id="ARBA00022670"/>
    </source>
</evidence>
<keyword evidence="4" id="KW-0963">Cytoplasm</keyword>
<feature type="active site" description="Proton acceptor" evidence="11">
    <location>
        <position position="295"/>
    </location>
</feature>
<dbReference type="Proteomes" id="UP000824596">
    <property type="component" value="Unassembled WGS sequence"/>
</dbReference>
<dbReference type="Pfam" id="PF09127">
    <property type="entry name" value="Leuk-A4-hydro_C"/>
    <property type="match status" value="1"/>
</dbReference>
<dbReference type="Pfam" id="PF01433">
    <property type="entry name" value="Peptidase_M1"/>
    <property type="match status" value="1"/>
</dbReference>
<evidence type="ECO:0000313" key="16">
    <source>
        <dbReference type="Proteomes" id="UP000824596"/>
    </source>
</evidence>
<dbReference type="GO" id="GO:0008270">
    <property type="term" value="F:zinc ion binding"/>
    <property type="evidence" value="ECO:0007669"/>
    <property type="project" value="InterPro"/>
</dbReference>
<evidence type="ECO:0000313" key="15">
    <source>
        <dbReference type="EMBL" id="KAH0963766.1"/>
    </source>
</evidence>
<evidence type="ECO:0000256" key="1">
    <source>
        <dbReference type="ARBA" id="ARBA00004123"/>
    </source>
</evidence>
<dbReference type="PRINTS" id="PR00756">
    <property type="entry name" value="ALADIPTASE"/>
</dbReference>
<keyword evidence="16" id="KW-1185">Reference proteome</keyword>
<dbReference type="GO" id="GO:0008237">
    <property type="term" value="F:metallopeptidase activity"/>
    <property type="evidence" value="ECO:0007669"/>
    <property type="project" value="UniProtKB-KW"/>
</dbReference>
<dbReference type="OrthoDB" id="79562at2759"/>
<dbReference type="GO" id="GO:0004177">
    <property type="term" value="F:aminopeptidase activity"/>
    <property type="evidence" value="ECO:0007669"/>
    <property type="project" value="TreeGrafter"/>
</dbReference>
<gene>
    <name evidence="15" type="ORF">HRG_04194</name>
</gene>
<dbReference type="FunFam" id="1.25.40.320:FF:000001">
    <property type="entry name" value="Leukotriene A(4) hydrolase"/>
    <property type="match status" value="1"/>
</dbReference>
<dbReference type="GeneID" id="68353323"/>
<dbReference type="Pfam" id="PF17900">
    <property type="entry name" value="Peptidase_M1_N"/>
    <property type="match status" value="1"/>
</dbReference>
<feature type="active site" description="Proton donor" evidence="11">
    <location>
        <position position="382"/>
    </location>
</feature>
<accession>A0A9P8SID0</accession>
<dbReference type="PANTHER" id="PTHR45726">
    <property type="entry name" value="LEUKOTRIENE A-4 HYDROLASE"/>
    <property type="match status" value="1"/>
</dbReference>
<feature type="binding site" evidence="13">
    <location>
        <position position="317"/>
    </location>
    <ligand>
        <name>Zn(2+)</name>
        <dbReference type="ChEBI" id="CHEBI:29105"/>
        <note>catalytic</note>
    </ligand>
</feature>
<sequence length="607" mass="68585">MAAKRDPSTLSNYQAWRTTHTTVAFKLDFDNKRLKGSVLLQLESQTDKESKEVVLDTRSLNVSSVNVNSKQSKWELKPFSNPLGAPLHIAVPDGASKGEIVDVAIDLETTDKCTALQWLTPAQTSNKKHPYMFSQCQAINARSIFPCQDTPDVKSTVTFNLTSTLPVVASGVPVGDHTATPGIEKLYRFEQKVPIPSYLFAVASGDIVTAPIGPRSVVATGPNELADCKWELERDMEKFMDVADKLIFPYKWGEYNVLVLPPSFPYGGMENPVYTFATPTIISGDRENVDVIAHELSHSWSGNLVSNASWEHFWLNEGWTVYLERRILAAIHGDAAFDFSSIIGWSGLEDAVEMFGKDHEYTKLVISHDNVDPEDVYSQIAYEKGFHFLYYLDRLVGRNNFDKFIPHYFTTWARKSLDSFEFRNTFLDFMQSLNDEELNERVATIDWDAKFFSPGLPPKPDFDTTMVTMCYDLAEKWKDTSFDPSAGDIESFTANQKLVFLERVQQCASLSPERAQLMGKAYDFISSKNAELKTAYYLVALKAQDPTSFYGAAELLGTVGRMKFVRPLFRELNKVDRQLALNTFAKNRDFYHPICRGMVQKDLGIQD</sequence>
<evidence type="ECO:0000256" key="2">
    <source>
        <dbReference type="ARBA" id="ARBA00004496"/>
    </source>
</evidence>
<dbReference type="InterPro" id="IPR049980">
    <property type="entry name" value="LTA4H_cat"/>
</dbReference>
<dbReference type="SUPFAM" id="SSF55486">
    <property type="entry name" value="Metalloproteases ('zincins'), catalytic domain"/>
    <property type="match status" value="1"/>
</dbReference>
<dbReference type="GO" id="GO:0005634">
    <property type="term" value="C:nucleus"/>
    <property type="evidence" value="ECO:0007669"/>
    <property type="project" value="UniProtKB-SubCell"/>
</dbReference>
<evidence type="ECO:0000256" key="6">
    <source>
        <dbReference type="ARBA" id="ARBA00022723"/>
    </source>
</evidence>
<proteinExistence type="inferred from homology"/>
<evidence type="ECO:0000256" key="13">
    <source>
        <dbReference type="PIRSR" id="PIRSR634015-3"/>
    </source>
</evidence>
<keyword evidence="5" id="KW-0645">Protease</keyword>
<evidence type="ECO:0000256" key="7">
    <source>
        <dbReference type="ARBA" id="ARBA00022801"/>
    </source>
</evidence>
<dbReference type="SUPFAM" id="SSF63737">
    <property type="entry name" value="Leukotriene A4 hydrolase N-terminal domain"/>
    <property type="match status" value="1"/>
</dbReference>
<dbReference type="AlphaFoldDB" id="A0A9P8SID0"/>
<name>A0A9P8SID0_9HYPO</name>
<dbReference type="InterPro" id="IPR034015">
    <property type="entry name" value="M1_LTA4H"/>
</dbReference>
<evidence type="ECO:0000256" key="3">
    <source>
        <dbReference type="ARBA" id="ARBA00010136"/>
    </source>
</evidence>
<comment type="caution">
    <text evidence="15">The sequence shown here is derived from an EMBL/GenBank/DDBJ whole genome shotgun (WGS) entry which is preliminary data.</text>
</comment>
<feature type="binding site" evidence="12">
    <location>
        <begin position="265"/>
        <end position="270"/>
    </location>
    <ligand>
        <name>a peptide</name>
        <dbReference type="ChEBI" id="CHEBI:60466"/>
    </ligand>
</feature>
<dbReference type="FunFam" id="2.60.40.1730:FF:000004">
    <property type="entry name" value="Leukotriene A(4) hydrolase"/>
    <property type="match status" value="1"/>
</dbReference>
<dbReference type="GO" id="GO:0005829">
    <property type="term" value="C:cytosol"/>
    <property type="evidence" value="ECO:0007669"/>
    <property type="project" value="TreeGrafter"/>
</dbReference>
<dbReference type="Gene3D" id="1.10.390.10">
    <property type="entry name" value="Neutral Protease Domain 2"/>
    <property type="match status" value="1"/>
</dbReference>
<dbReference type="InterPro" id="IPR015211">
    <property type="entry name" value="Peptidase_M1_C"/>
</dbReference>
<keyword evidence="7" id="KW-0378">Hydrolase</keyword>
<dbReference type="Gene3D" id="2.60.40.1730">
    <property type="entry name" value="tricorn interacting facor f3 domain"/>
    <property type="match status" value="1"/>
</dbReference>
<evidence type="ECO:0000256" key="4">
    <source>
        <dbReference type="ARBA" id="ARBA00022490"/>
    </source>
</evidence>